<evidence type="ECO:0000256" key="8">
    <source>
        <dbReference type="ARBA" id="ARBA00023002"/>
    </source>
</evidence>
<evidence type="ECO:0000256" key="2">
    <source>
        <dbReference type="ARBA" id="ARBA00004167"/>
    </source>
</evidence>
<keyword evidence="7" id="KW-1133">Transmembrane helix</keyword>
<dbReference type="Proteomes" id="UP000245207">
    <property type="component" value="Unassembled WGS sequence"/>
</dbReference>
<evidence type="ECO:0000256" key="10">
    <source>
        <dbReference type="ARBA" id="ARBA00023033"/>
    </source>
</evidence>
<keyword evidence="9" id="KW-0408">Iron</keyword>
<evidence type="ECO:0000313" key="13">
    <source>
        <dbReference type="Proteomes" id="UP000245207"/>
    </source>
</evidence>
<evidence type="ECO:0000256" key="1">
    <source>
        <dbReference type="ARBA" id="ARBA00001971"/>
    </source>
</evidence>
<dbReference type="SUPFAM" id="SSF48264">
    <property type="entry name" value="Cytochrome P450"/>
    <property type="match status" value="1"/>
</dbReference>
<dbReference type="GO" id="GO:0004497">
    <property type="term" value="F:monooxygenase activity"/>
    <property type="evidence" value="ECO:0007669"/>
    <property type="project" value="UniProtKB-KW"/>
</dbReference>
<dbReference type="PANTHER" id="PTHR47953:SF19">
    <property type="entry name" value="OS06G0641600 PROTEIN"/>
    <property type="match status" value="1"/>
</dbReference>
<keyword evidence="13" id="KW-1185">Reference proteome</keyword>
<keyword evidence="10" id="KW-0503">Monooxygenase</keyword>
<dbReference type="InterPro" id="IPR036396">
    <property type="entry name" value="Cyt_P450_sf"/>
</dbReference>
<evidence type="ECO:0000256" key="3">
    <source>
        <dbReference type="ARBA" id="ARBA00010617"/>
    </source>
</evidence>
<comment type="subcellular location">
    <subcellularLocation>
        <location evidence="2">Membrane</location>
        <topology evidence="2">Single-pass membrane protein</topology>
    </subcellularLocation>
</comment>
<keyword evidence="5" id="KW-0812">Transmembrane</keyword>
<dbReference type="GO" id="GO:0016020">
    <property type="term" value="C:membrane"/>
    <property type="evidence" value="ECO:0007669"/>
    <property type="project" value="UniProtKB-SubCell"/>
</dbReference>
<name>A0A2U1KSV8_ARTAN</name>
<dbReference type="PANTHER" id="PTHR47953">
    <property type="entry name" value="OS08G0105600 PROTEIN"/>
    <property type="match status" value="1"/>
</dbReference>
<organism evidence="12 13">
    <name type="scientific">Artemisia annua</name>
    <name type="common">Sweet wormwood</name>
    <dbReference type="NCBI Taxonomy" id="35608"/>
    <lineage>
        <taxon>Eukaryota</taxon>
        <taxon>Viridiplantae</taxon>
        <taxon>Streptophyta</taxon>
        <taxon>Embryophyta</taxon>
        <taxon>Tracheophyta</taxon>
        <taxon>Spermatophyta</taxon>
        <taxon>Magnoliopsida</taxon>
        <taxon>eudicotyledons</taxon>
        <taxon>Gunneridae</taxon>
        <taxon>Pentapetalae</taxon>
        <taxon>asterids</taxon>
        <taxon>campanulids</taxon>
        <taxon>Asterales</taxon>
        <taxon>Asteraceae</taxon>
        <taxon>Asteroideae</taxon>
        <taxon>Anthemideae</taxon>
        <taxon>Artemisiinae</taxon>
        <taxon>Artemisia</taxon>
    </lineage>
</organism>
<dbReference type="STRING" id="35608.A0A2U1KSV8"/>
<keyword evidence="4" id="KW-0349">Heme</keyword>
<dbReference type="InterPro" id="IPR052306">
    <property type="entry name" value="CYP450_71D"/>
</dbReference>
<comment type="caution">
    <text evidence="12">The sequence shown here is derived from an EMBL/GenBank/DDBJ whole genome shotgun (WGS) entry which is preliminary data.</text>
</comment>
<sequence>MFSPYGECWRQLRKICNLELFSKQVQSLRVVRQEGVSKFIKAFGKKCKEQDAFISLVNDSVMVGGGFSLSDLFPSSKLLAFLSSTRAELEKIHQGFDRILNDIIEEHKISENSEGEVEKDLVDILLHVQKHGDLDIPLSTDNIKAVILK</sequence>
<keyword evidence="6" id="KW-0479">Metal-binding</keyword>
<dbReference type="AlphaFoldDB" id="A0A2U1KSV8"/>
<dbReference type="EMBL" id="PKPP01014280">
    <property type="protein sequence ID" value="PWA39840.1"/>
    <property type="molecule type" value="Genomic_DNA"/>
</dbReference>
<dbReference type="OrthoDB" id="2789670at2759"/>
<dbReference type="GO" id="GO:0020037">
    <property type="term" value="F:heme binding"/>
    <property type="evidence" value="ECO:0007669"/>
    <property type="project" value="InterPro"/>
</dbReference>
<evidence type="ECO:0000256" key="9">
    <source>
        <dbReference type="ARBA" id="ARBA00023004"/>
    </source>
</evidence>
<gene>
    <name evidence="12" type="ORF">CTI12_AA569040</name>
</gene>
<evidence type="ECO:0000313" key="12">
    <source>
        <dbReference type="EMBL" id="PWA39840.1"/>
    </source>
</evidence>
<evidence type="ECO:0000256" key="7">
    <source>
        <dbReference type="ARBA" id="ARBA00022989"/>
    </source>
</evidence>
<keyword evidence="11" id="KW-0472">Membrane</keyword>
<evidence type="ECO:0000256" key="6">
    <source>
        <dbReference type="ARBA" id="ARBA00022723"/>
    </source>
</evidence>
<comment type="similarity">
    <text evidence="3">Belongs to the cytochrome P450 family.</text>
</comment>
<evidence type="ECO:0000256" key="5">
    <source>
        <dbReference type="ARBA" id="ARBA00022692"/>
    </source>
</evidence>
<dbReference type="GO" id="GO:0016705">
    <property type="term" value="F:oxidoreductase activity, acting on paired donors, with incorporation or reduction of molecular oxygen"/>
    <property type="evidence" value="ECO:0007669"/>
    <property type="project" value="InterPro"/>
</dbReference>
<proteinExistence type="inferred from homology"/>
<reference evidence="12 13" key="1">
    <citation type="journal article" date="2018" name="Mol. Plant">
        <title>The genome of Artemisia annua provides insight into the evolution of Asteraceae family and artemisinin biosynthesis.</title>
        <authorList>
            <person name="Shen Q."/>
            <person name="Zhang L."/>
            <person name="Liao Z."/>
            <person name="Wang S."/>
            <person name="Yan T."/>
            <person name="Shi P."/>
            <person name="Liu M."/>
            <person name="Fu X."/>
            <person name="Pan Q."/>
            <person name="Wang Y."/>
            <person name="Lv Z."/>
            <person name="Lu X."/>
            <person name="Zhang F."/>
            <person name="Jiang W."/>
            <person name="Ma Y."/>
            <person name="Chen M."/>
            <person name="Hao X."/>
            <person name="Li L."/>
            <person name="Tang Y."/>
            <person name="Lv G."/>
            <person name="Zhou Y."/>
            <person name="Sun X."/>
            <person name="Brodelius P.E."/>
            <person name="Rose J.K.C."/>
            <person name="Tang K."/>
        </authorList>
    </citation>
    <scope>NUCLEOTIDE SEQUENCE [LARGE SCALE GENOMIC DNA]</scope>
    <source>
        <strain evidence="13">cv. Huhao1</strain>
        <tissue evidence="12">Leaf</tissue>
    </source>
</reference>
<protein>
    <submittedName>
        <fullName evidence="12">Cytochrome P450</fullName>
    </submittedName>
</protein>
<keyword evidence="8" id="KW-0560">Oxidoreductase</keyword>
<evidence type="ECO:0000256" key="11">
    <source>
        <dbReference type="ARBA" id="ARBA00023136"/>
    </source>
</evidence>
<accession>A0A2U1KSV8</accession>
<dbReference type="GO" id="GO:0005506">
    <property type="term" value="F:iron ion binding"/>
    <property type="evidence" value="ECO:0007669"/>
    <property type="project" value="InterPro"/>
</dbReference>
<dbReference type="Gene3D" id="1.10.630.10">
    <property type="entry name" value="Cytochrome P450"/>
    <property type="match status" value="1"/>
</dbReference>
<evidence type="ECO:0000256" key="4">
    <source>
        <dbReference type="ARBA" id="ARBA00022617"/>
    </source>
</evidence>
<comment type="cofactor">
    <cofactor evidence="1">
        <name>heme</name>
        <dbReference type="ChEBI" id="CHEBI:30413"/>
    </cofactor>
</comment>